<protein>
    <submittedName>
        <fullName evidence="3">Uncharacterized protein</fullName>
    </submittedName>
</protein>
<keyword evidence="2" id="KW-1133">Transmembrane helix</keyword>
<reference evidence="4" key="1">
    <citation type="journal article" date="2019" name="Int. J. Syst. Evol. Microbiol.">
        <title>The Global Catalogue of Microorganisms (GCM) 10K type strain sequencing project: providing services to taxonomists for standard genome sequencing and annotation.</title>
        <authorList>
            <consortium name="The Broad Institute Genomics Platform"/>
            <consortium name="The Broad Institute Genome Sequencing Center for Infectious Disease"/>
            <person name="Wu L."/>
            <person name="Ma J."/>
        </authorList>
    </citation>
    <scope>NUCLEOTIDE SEQUENCE [LARGE SCALE GENOMIC DNA]</scope>
    <source>
        <strain evidence="4">JCM 12125</strain>
    </source>
</reference>
<gene>
    <name evidence="3" type="ORF">ACFPIE_12740</name>
</gene>
<feature type="region of interest" description="Disordered" evidence="1">
    <location>
        <begin position="1"/>
        <end position="28"/>
    </location>
</feature>
<organism evidence="3 4">
    <name type="scientific">Brevundimonas staleyi</name>
    <dbReference type="NCBI Taxonomy" id="74326"/>
    <lineage>
        <taxon>Bacteria</taxon>
        <taxon>Pseudomonadati</taxon>
        <taxon>Pseudomonadota</taxon>
        <taxon>Alphaproteobacteria</taxon>
        <taxon>Caulobacterales</taxon>
        <taxon>Caulobacteraceae</taxon>
        <taxon>Brevundimonas</taxon>
    </lineage>
</organism>
<accession>A0ABW0FTZ9</accession>
<keyword evidence="4" id="KW-1185">Reference proteome</keyword>
<evidence type="ECO:0000256" key="2">
    <source>
        <dbReference type="SAM" id="Phobius"/>
    </source>
</evidence>
<evidence type="ECO:0000313" key="4">
    <source>
        <dbReference type="Proteomes" id="UP001596152"/>
    </source>
</evidence>
<keyword evidence="2" id="KW-0812">Transmembrane</keyword>
<dbReference type="RefSeq" id="WP_374037743.1">
    <property type="nucleotide sequence ID" value="NZ_CP169082.1"/>
</dbReference>
<dbReference type="EMBL" id="JBHSLF010000024">
    <property type="protein sequence ID" value="MFC5344784.1"/>
    <property type="molecule type" value="Genomic_DNA"/>
</dbReference>
<feature type="transmembrane region" description="Helical" evidence="2">
    <location>
        <begin position="32"/>
        <end position="52"/>
    </location>
</feature>
<name>A0ABW0FTZ9_9CAUL</name>
<evidence type="ECO:0000313" key="3">
    <source>
        <dbReference type="EMBL" id="MFC5344784.1"/>
    </source>
</evidence>
<proteinExistence type="predicted"/>
<evidence type="ECO:0000256" key="1">
    <source>
        <dbReference type="SAM" id="MobiDB-lite"/>
    </source>
</evidence>
<keyword evidence="2" id="KW-0472">Membrane</keyword>
<comment type="caution">
    <text evidence="3">The sequence shown here is derived from an EMBL/GenBank/DDBJ whole genome shotgun (WGS) entry which is preliminary data.</text>
</comment>
<dbReference type="Proteomes" id="UP001596152">
    <property type="component" value="Unassembled WGS sequence"/>
</dbReference>
<sequence length="118" mass="12007">MRFPEPVRNADDHGTPVWARTKRRSGGGGGGFVGFIVTLLALFGVLTAVLGIKERSLAEGGAMMDGWITAGVDQGKKLIGQAPEAAEVAADKAGAAAERTGDALEAGAATTAEKLKAE</sequence>